<proteinExistence type="predicted"/>
<accession>A0A2D2D688</accession>
<dbReference type="RefSeq" id="WP_003610254.1">
    <property type="nucleotide sequence ID" value="NZ_ADVE02000001.1"/>
</dbReference>
<gene>
    <name evidence="1" type="ORF">CQW49_17940</name>
</gene>
<reference evidence="2" key="1">
    <citation type="submission" date="2017-10" db="EMBL/GenBank/DDBJ databases">
        <title>Completed PacBio SMRT sequence of Methylosinus trichosporium OB3b reveals presence of a third large plasmid.</title>
        <authorList>
            <person name="Charles T.C."/>
            <person name="Lynch M.D.J."/>
            <person name="Heil J.R."/>
            <person name="Cheng J."/>
        </authorList>
    </citation>
    <scope>NUCLEOTIDE SEQUENCE [LARGE SCALE GENOMIC DNA]</scope>
    <source>
        <strain evidence="2">OB3b</strain>
    </source>
</reference>
<evidence type="ECO:0000313" key="2">
    <source>
        <dbReference type="Proteomes" id="UP000230709"/>
    </source>
</evidence>
<dbReference type="KEGG" id="mtw:CQW49_17940"/>
<dbReference type="SUPFAM" id="SSF52540">
    <property type="entry name" value="P-loop containing nucleoside triphosphate hydrolases"/>
    <property type="match status" value="1"/>
</dbReference>
<dbReference type="Proteomes" id="UP000230709">
    <property type="component" value="Chromosome"/>
</dbReference>
<name>A0A2D2D688_METT3</name>
<dbReference type="STRING" id="595536.GCA_000178815_01592"/>
<dbReference type="InterPro" id="IPR027417">
    <property type="entry name" value="P-loop_NTPase"/>
</dbReference>
<evidence type="ECO:0000313" key="1">
    <source>
        <dbReference type="EMBL" id="ATQ70474.1"/>
    </source>
</evidence>
<organism evidence="1 2">
    <name type="scientific">Methylosinus trichosporium (strain ATCC 35070 / NCIMB 11131 / UNIQEM 75 / OB3b)</name>
    <dbReference type="NCBI Taxonomy" id="595536"/>
    <lineage>
        <taxon>Bacteria</taxon>
        <taxon>Pseudomonadati</taxon>
        <taxon>Pseudomonadota</taxon>
        <taxon>Alphaproteobacteria</taxon>
        <taxon>Hyphomicrobiales</taxon>
        <taxon>Methylocystaceae</taxon>
        <taxon>Methylosinus</taxon>
    </lineage>
</organism>
<dbReference type="AlphaFoldDB" id="A0A2D2D688"/>
<protein>
    <submittedName>
        <fullName evidence="1">Uncharacterized protein</fullName>
    </submittedName>
</protein>
<sequence length="321" mass="35239">MTPETLTICLVGPRGSGKSSLLATATDCIVQNAHGYPAELRPTLQSISRAAFHGFDSSAKLDILDAQTDDYQRLRRDFAAGGAPTEPSRLGEYFFRLTLNGEAPPARRDKAPILLRVIDAAGAVAVPEDSAEAPPDLREDFANKLQSAEAIVLALPLTRFEDGASVANLARLLERLALSPDNRLKRIVVAFTQYERLFVQLGPSAFTYACDPAVALHVLRRSLQAARWSDALRALERRVAVRFIALSAFGFVKTFQNPNIDPHGEGERRFRRKGIAGPRAFTEFWRPFLTADPLLYAALDLDNAFLFDFAAIDGAPISERS</sequence>
<dbReference type="EMBL" id="CP023737">
    <property type="protein sequence ID" value="ATQ70474.1"/>
    <property type="molecule type" value="Genomic_DNA"/>
</dbReference>
<keyword evidence="2" id="KW-1185">Reference proteome</keyword>